<dbReference type="InterPro" id="IPR008969">
    <property type="entry name" value="CarboxyPept-like_regulatory"/>
</dbReference>
<dbReference type="SUPFAM" id="SSF49464">
    <property type="entry name" value="Carboxypeptidase regulatory domain-like"/>
    <property type="match status" value="1"/>
</dbReference>
<dbReference type="Gene3D" id="2.40.170.20">
    <property type="entry name" value="TonB-dependent receptor, beta-barrel domain"/>
    <property type="match status" value="1"/>
</dbReference>
<evidence type="ECO:0000256" key="6">
    <source>
        <dbReference type="ARBA" id="ARBA00023237"/>
    </source>
</evidence>
<dbReference type="GO" id="GO:0009279">
    <property type="term" value="C:cell outer membrane"/>
    <property type="evidence" value="ECO:0007669"/>
    <property type="project" value="UniProtKB-SubCell"/>
</dbReference>
<keyword evidence="2 7" id="KW-0813">Transport</keyword>
<name>A0A399T3W0_9BACT</name>
<keyword evidence="3 7" id="KW-1134">Transmembrane beta strand</keyword>
<dbReference type="SUPFAM" id="SSF56935">
    <property type="entry name" value="Porins"/>
    <property type="match status" value="1"/>
</dbReference>
<feature type="domain" description="TonB-dependent receptor plug" evidence="9">
    <location>
        <begin position="113"/>
        <end position="220"/>
    </location>
</feature>
<organism evidence="10 11">
    <name type="scientific">Maribellus luteus</name>
    <dbReference type="NCBI Taxonomy" id="2305463"/>
    <lineage>
        <taxon>Bacteria</taxon>
        <taxon>Pseudomonadati</taxon>
        <taxon>Bacteroidota</taxon>
        <taxon>Bacteroidia</taxon>
        <taxon>Marinilabiliales</taxon>
        <taxon>Prolixibacteraceae</taxon>
        <taxon>Maribellus</taxon>
    </lineage>
</organism>
<reference evidence="10 11" key="1">
    <citation type="submission" date="2018-08" db="EMBL/GenBank/DDBJ databases">
        <title>Pallidiluteibacterium maritimus gen. nov., sp. nov., isolated from coastal sediment.</title>
        <authorList>
            <person name="Zhou L.Y."/>
        </authorList>
    </citation>
    <scope>NUCLEOTIDE SEQUENCE [LARGE SCALE GENOMIC DNA]</scope>
    <source>
        <strain evidence="10 11">XSD2</strain>
    </source>
</reference>
<dbReference type="Pfam" id="PF07715">
    <property type="entry name" value="Plug"/>
    <property type="match status" value="1"/>
</dbReference>
<evidence type="ECO:0000256" key="4">
    <source>
        <dbReference type="ARBA" id="ARBA00022692"/>
    </source>
</evidence>
<keyword evidence="10" id="KW-0675">Receptor</keyword>
<dbReference type="NCBIfam" id="TIGR04057">
    <property type="entry name" value="SusC_RagA_signa"/>
    <property type="match status" value="1"/>
</dbReference>
<keyword evidence="4 7" id="KW-0812">Transmembrane</keyword>
<evidence type="ECO:0000256" key="3">
    <source>
        <dbReference type="ARBA" id="ARBA00022452"/>
    </source>
</evidence>
<comment type="caution">
    <text evidence="10">The sequence shown here is derived from an EMBL/GenBank/DDBJ whole genome shotgun (WGS) entry which is preliminary data.</text>
</comment>
<proteinExistence type="inferred from homology"/>
<comment type="similarity">
    <text evidence="7">Belongs to the TonB-dependent receptor family.</text>
</comment>
<keyword evidence="11" id="KW-1185">Reference proteome</keyword>
<dbReference type="InterPro" id="IPR023996">
    <property type="entry name" value="TonB-dep_OMP_SusC/RagA"/>
</dbReference>
<dbReference type="Gene3D" id="2.60.40.1120">
    <property type="entry name" value="Carboxypeptidase-like, regulatory domain"/>
    <property type="match status" value="1"/>
</dbReference>
<keyword evidence="5 7" id="KW-0472">Membrane</keyword>
<evidence type="ECO:0000256" key="7">
    <source>
        <dbReference type="PROSITE-ProRule" id="PRU01360"/>
    </source>
</evidence>
<dbReference type="InterPro" id="IPR036942">
    <property type="entry name" value="Beta-barrel_TonB_sf"/>
</dbReference>
<dbReference type="RefSeq" id="WP_119436458.1">
    <property type="nucleotide sequence ID" value="NZ_QWGR01000002.1"/>
</dbReference>
<evidence type="ECO:0000313" key="10">
    <source>
        <dbReference type="EMBL" id="RIJ49769.1"/>
    </source>
</evidence>
<dbReference type="EMBL" id="QWGR01000002">
    <property type="protein sequence ID" value="RIJ49769.1"/>
    <property type="molecule type" value="Genomic_DNA"/>
</dbReference>
<keyword evidence="8" id="KW-0732">Signal</keyword>
<dbReference type="PROSITE" id="PS52016">
    <property type="entry name" value="TONB_DEPENDENT_REC_3"/>
    <property type="match status" value="1"/>
</dbReference>
<dbReference type="InterPro" id="IPR012910">
    <property type="entry name" value="Plug_dom"/>
</dbReference>
<feature type="signal peptide" evidence="8">
    <location>
        <begin position="1"/>
        <end position="19"/>
    </location>
</feature>
<dbReference type="Pfam" id="PF13715">
    <property type="entry name" value="CarbopepD_reg_2"/>
    <property type="match status" value="1"/>
</dbReference>
<dbReference type="InterPro" id="IPR039426">
    <property type="entry name" value="TonB-dep_rcpt-like"/>
</dbReference>
<gene>
    <name evidence="10" type="ORF">D1614_03240</name>
</gene>
<evidence type="ECO:0000256" key="2">
    <source>
        <dbReference type="ARBA" id="ARBA00022448"/>
    </source>
</evidence>
<evidence type="ECO:0000259" key="9">
    <source>
        <dbReference type="Pfam" id="PF07715"/>
    </source>
</evidence>
<sequence length="1010" mass="111821">MRKPLFILILLFSFTTLFAQEKLSISGKVVDDTGLALPGVSVLEKGTTNGTVTDIDGNYTLQVSTGAKVIFSFIGFLPQEFAVTQSTVINLEMKEDVIGLEEVVVVGYGELKVKDLTSSITTIKSDELVKTPAGQAMQALQGKVAGVQIVSAGAPGGEPTVRIRGVGSFPGSSNSSPLYVVDGIYFDNIDFLNPSDIETLSVLKDASASAIYGVRAANGVVLITTKQGSLNSKSTVTYEGYFGVQVPQNVMKMANAEQFVNYVNQTGDPADISFVANAMQRYGRSRINPNVPDVNTDWYAEIMKSHAIQQNHSLTVFGGNNKTSYSMGINYFEQEGLLETENSYQRMNIRSKIDHQANDWLKVGTNFSLSNGIRYIGNDAAWFSAYHAVPILPVYDDQNYESLLEMGQSNASHYSSAQLLGYRGSQNPFLSLAYNNNRQDIRKVLSGIYAQIDLIPGKLSFKSNYNVSMMFLKARNVGLPYYITNSSSVSLSSISSSRTTDVNQFLDNTLTYNESLGKHNFSVMAGTSYRDEWHDYLGGSAQDIPLNENSWYIGQSQSESSKQVDDAAERIYGLSFFGRASYNYDNRYIAYFTLRREGTSKYQEKWGTFPAFGLGWVVSEEDFFQDVRFINYLKLRGGWGKLGNDRITRQDGANTTNPVYIAIGDAQLNGAVTTSTFGYLGWETVTGTNIGFNAELFNNRLSIESDFYIRDTENAAIPVSLKLQSGSVLRNVGTIRNSGFEMALTWNGEISKDLKYTIGGNFATMKNEVRDLYGQSYINGGSAEFRQRSQVGEPLLSFYGYEVEGVYQNQAEIDADPIAVANNLVPGDLKFKNQNNDEVLDDKDKVFLGSYIPTFTYGGFVGLSYKNFDFSMNIMGQGGNKILNRKRGEIIWTNDTNIDADLATGLWNGEGTSNKYPSASGLRRGWNQNFSDFLVEDGSFFRIQNVQVAYNIKGAELFGQGMPDARVYFTAERPLTIFKYNGFNPEVPNGIDRQFYPVPAVYTVGLNLKF</sequence>
<protein>
    <submittedName>
        <fullName evidence="10">TonB-dependent receptor</fullName>
    </submittedName>
</protein>
<accession>A0A399T3W0</accession>
<evidence type="ECO:0000313" key="11">
    <source>
        <dbReference type="Proteomes" id="UP000265926"/>
    </source>
</evidence>
<evidence type="ECO:0000256" key="5">
    <source>
        <dbReference type="ARBA" id="ARBA00023136"/>
    </source>
</evidence>
<feature type="chain" id="PRO_5017198667" evidence="8">
    <location>
        <begin position="20"/>
        <end position="1010"/>
    </location>
</feature>
<evidence type="ECO:0000256" key="1">
    <source>
        <dbReference type="ARBA" id="ARBA00004571"/>
    </source>
</evidence>
<keyword evidence="6 7" id="KW-0998">Cell outer membrane</keyword>
<dbReference type="OrthoDB" id="1109428at2"/>
<dbReference type="NCBIfam" id="TIGR04056">
    <property type="entry name" value="OMP_RagA_SusC"/>
    <property type="match status" value="1"/>
</dbReference>
<comment type="subcellular location">
    <subcellularLocation>
        <location evidence="1 7">Cell outer membrane</location>
        <topology evidence="1 7">Multi-pass membrane protein</topology>
    </subcellularLocation>
</comment>
<dbReference type="InterPro" id="IPR023997">
    <property type="entry name" value="TonB-dep_OMP_SusC/RagA_CS"/>
</dbReference>
<dbReference type="AlphaFoldDB" id="A0A399T3W0"/>
<dbReference type="InterPro" id="IPR037066">
    <property type="entry name" value="Plug_dom_sf"/>
</dbReference>
<evidence type="ECO:0000256" key="8">
    <source>
        <dbReference type="SAM" id="SignalP"/>
    </source>
</evidence>
<dbReference type="Proteomes" id="UP000265926">
    <property type="component" value="Unassembled WGS sequence"/>
</dbReference>
<dbReference type="Gene3D" id="2.170.130.10">
    <property type="entry name" value="TonB-dependent receptor, plug domain"/>
    <property type="match status" value="1"/>
</dbReference>